<reference evidence="1 2" key="1">
    <citation type="submission" date="2019-04" db="EMBL/GenBank/DDBJ databases">
        <title>Friends and foes A comparative genomics study of 23 Aspergillus species from section Flavi.</title>
        <authorList>
            <consortium name="DOE Joint Genome Institute"/>
            <person name="Kjaerbolling I."/>
            <person name="Vesth T."/>
            <person name="Frisvad J.C."/>
            <person name="Nybo J.L."/>
            <person name="Theobald S."/>
            <person name="Kildgaard S."/>
            <person name="Isbrandt T."/>
            <person name="Kuo A."/>
            <person name="Sato A."/>
            <person name="Lyhne E.K."/>
            <person name="Kogle M.E."/>
            <person name="Wiebenga A."/>
            <person name="Kun R.S."/>
            <person name="Lubbers R.J."/>
            <person name="Makela M.R."/>
            <person name="Barry K."/>
            <person name="Chovatia M."/>
            <person name="Clum A."/>
            <person name="Daum C."/>
            <person name="Haridas S."/>
            <person name="He G."/>
            <person name="LaButti K."/>
            <person name="Lipzen A."/>
            <person name="Mondo S."/>
            <person name="Riley R."/>
            <person name="Salamov A."/>
            <person name="Simmons B.A."/>
            <person name="Magnuson J.K."/>
            <person name="Henrissat B."/>
            <person name="Mortensen U.H."/>
            <person name="Larsen T.O."/>
            <person name="Devries R.P."/>
            <person name="Grigoriev I.V."/>
            <person name="Machida M."/>
            <person name="Baker S.E."/>
            <person name="Andersen M.R."/>
        </authorList>
    </citation>
    <scope>NUCLEOTIDE SEQUENCE [LARGE SCALE GENOMIC DNA]</scope>
    <source>
        <strain evidence="1 2">IBT 18842</strain>
    </source>
</reference>
<organism evidence="1 2">
    <name type="scientific">Aspergillus avenaceus</name>
    <dbReference type="NCBI Taxonomy" id="36643"/>
    <lineage>
        <taxon>Eukaryota</taxon>
        <taxon>Fungi</taxon>
        <taxon>Dikarya</taxon>
        <taxon>Ascomycota</taxon>
        <taxon>Pezizomycotina</taxon>
        <taxon>Eurotiomycetes</taxon>
        <taxon>Eurotiomycetidae</taxon>
        <taxon>Eurotiales</taxon>
        <taxon>Aspergillaceae</taxon>
        <taxon>Aspergillus</taxon>
        <taxon>Aspergillus subgen. Circumdati</taxon>
    </lineage>
</organism>
<evidence type="ECO:0000313" key="2">
    <source>
        <dbReference type="Proteomes" id="UP000325780"/>
    </source>
</evidence>
<proteinExistence type="predicted"/>
<dbReference type="AlphaFoldDB" id="A0A5N6U9A0"/>
<dbReference type="PROSITE" id="PS51257">
    <property type="entry name" value="PROKAR_LIPOPROTEIN"/>
    <property type="match status" value="1"/>
</dbReference>
<dbReference type="Proteomes" id="UP000325780">
    <property type="component" value="Unassembled WGS sequence"/>
</dbReference>
<keyword evidence="2" id="KW-1185">Reference proteome</keyword>
<accession>A0A5N6U9A0</accession>
<dbReference type="EMBL" id="ML742024">
    <property type="protein sequence ID" value="KAE8155156.1"/>
    <property type="molecule type" value="Genomic_DNA"/>
</dbReference>
<sequence length="281" mass="31013">MCVLTRTHPQQLTPSCPAPCGIGGTLTPLFWASCESCYLDLTTSYHSPTLKCPAARASAKERTVIPIAPDSDHIYHKGEAHEIRAQSLTTIKFRGANSTPRVSIDDTYLMLFKDIWPIVLPALDSQLHDYWKFLTTKYEDTIDGCDMIRSEDLTVNLRIQQTLLEGFMSLSPICCDHVVSDGIRQQPITVAACSEQNNSRIFCASHSILPPVIGLPVAGRYLLSYVGVVRSSFFVIAVRIEAPQVSAQVPHGFCPHLTSDRSAMTCSCLAKPYKGFCTKET</sequence>
<evidence type="ECO:0000313" key="1">
    <source>
        <dbReference type="EMBL" id="KAE8155156.1"/>
    </source>
</evidence>
<name>A0A5N6U9A0_ASPAV</name>
<protein>
    <submittedName>
        <fullName evidence="1">Uncharacterized protein</fullName>
    </submittedName>
</protein>
<gene>
    <name evidence="1" type="ORF">BDV25DRAFT_135204</name>
</gene>